<proteinExistence type="predicted"/>
<sequence length="419" mass="48175">MVLLFAFWFLMGRARSWRGNPRELCDALHQPGRLLVNLTSPLHTQWRPLDEKGCAPLPAYLPALWTLTHGEDRLPPQYQASIFSKEYRQVAAEPLSETDAPRSRLDPIPFLRKRRAHPPTVLVVGDSVDRNGLVHFCQLFRRNVSIALYHDINDYPPGPYPPDLTRGHGPKYKGWDQRGLLHRCEIPFANGDGVALRVINGFHYGMDALDEFNSPDHNDWHAPGRIERRIDELFVPAIKQLGGTDKVDVVQLHSGMWDLALFGMQDDKTRWSLTIPLTPEQLAWWQDRMRHTIGHLRKTFPRARLVFRKLHRTDDAVQGTQYITNCETPLGFCHLARARVLTLGFLSCSLRHLQEEVARSEGLPIFDFGHVLEGYQAFQEKVHPLLVPGGIVYAHNLVNQLRIALESKDSWRRGWLWDD</sequence>
<name>A0A2S5BC24_9BASI</name>
<feature type="signal peptide" evidence="1">
    <location>
        <begin position="1"/>
        <end position="16"/>
    </location>
</feature>
<evidence type="ECO:0000313" key="2">
    <source>
        <dbReference type="EMBL" id="POY74320.1"/>
    </source>
</evidence>
<accession>A0A2S5BC24</accession>
<dbReference type="OrthoDB" id="2534364at2759"/>
<gene>
    <name evidence="2" type="ORF">BMF94_2514</name>
</gene>
<dbReference type="AlphaFoldDB" id="A0A2S5BC24"/>
<protein>
    <recommendedName>
        <fullName evidence="4">SGNH hydrolase-type esterase domain-containing protein</fullName>
    </recommendedName>
</protein>
<keyword evidence="1" id="KW-0732">Signal</keyword>
<keyword evidence="3" id="KW-1185">Reference proteome</keyword>
<feature type="chain" id="PRO_5015504371" description="SGNH hydrolase-type esterase domain-containing protein" evidence="1">
    <location>
        <begin position="17"/>
        <end position="419"/>
    </location>
</feature>
<reference evidence="2 3" key="1">
    <citation type="journal article" date="2018" name="Front. Microbiol.">
        <title>Prospects for Fungal Bioremediation of Acidic Radioactive Waste Sites: Characterization and Genome Sequence of Rhodotorula taiwanensis MD1149.</title>
        <authorList>
            <person name="Tkavc R."/>
            <person name="Matrosova V.Y."/>
            <person name="Grichenko O.E."/>
            <person name="Gostincar C."/>
            <person name="Volpe R.P."/>
            <person name="Klimenkova P."/>
            <person name="Gaidamakova E.K."/>
            <person name="Zhou C.E."/>
            <person name="Stewart B.J."/>
            <person name="Lyman M.G."/>
            <person name="Malfatti S.A."/>
            <person name="Rubinfeld B."/>
            <person name="Courtot M."/>
            <person name="Singh J."/>
            <person name="Dalgard C.L."/>
            <person name="Hamilton T."/>
            <person name="Frey K.G."/>
            <person name="Gunde-Cimerman N."/>
            <person name="Dugan L."/>
            <person name="Daly M.J."/>
        </authorList>
    </citation>
    <scope>NUCLEOTIDE SEQUENCE [LARGE SCALE GENOMIC DNA]</scope>
    <source>
        <strain evidence="2 3">MD1149</strain>
    </source>
</reference>
<comment type="caution">
    <text evidence="2">The sequence shown here is derived from an EMBL/GenBank/DDBJ whole genome shotgun (WGS) entry which is preliminary data.</text>
</comment>
<organism evidence="2 3">
    <name type="scientific">Rhodotorula taiwanensis</name>
    <dbReference type="NCBI Taxonomy" id="741276"/>
    <lineage>
        <taxon>Eukaryota</taxon>
        <taxon>Fungi</taxon>
        <taxon>Dikarya</taxon>
        <taxon>Basidiomycota</taxon>
        <taxon>Pucciniomycotina</taxon>
        <taxon>Microbotryomycetes</taxon>
        <taxon>Sporidiobolales</taxon>
        <taxon>Sporidiobolaceae</taxon>
        <taxon>Rhodotorula</taxon>
    </lineage>
</organism>
<evidence type="ECO:0000256" key="1">
    <source>
        <dbReference type="SAM" id="SignalP"/>
    </source>
</evidence>
<evidence type="ECO:0008006" key="4">
    <source>
        <dbReference type="Google" id="ProtNLM"/>
    </source>
</evidence>
<evidence type="ECO:0000313" key="3">
    <source>
        <dbReference type="Proteomes" id="UP000237144"/>
    </source>
</evidence>
<dbReference type="EMBL" id="PJQD01000025">
    <property type="protein sequence ID" value="POY74320.1"/>
    <property type="molecule type" value="Genomic_DNA"/>
</dbReference>
<dbReference type="Proteomes" id="UP000237144">
    <property type="component" value="Unassembled WGS sequence"/>
</dbReference>